<keyword evidence="2" id="KW-0677">Repeat</keyword>
<dbReference type="PANTHER" id="PTHR24408:SF58">
    <property type="entry name" value="TRANSCRIPTION FACTOR (TFIIIA), PUTATIVE (AFU_ORTHOLOGUE AFUA_1G05150)-RELATED"/>
    <property type="match status" value="1"/>
</dbReference>
<dbReference type="GO" id="GO:0000981">
    <property type="term" value="F:DNA-binding transcription factor activity, RNA polymerase II-specific"/>
    <property type="evidence" value="ECO:0007669"/>
    <property type="project" value="TreeGrafter"/>
</dbReference>
<gene>
    <name evidence="8" type="ORF">BCR33DRAFT_781418</name>
</gene>
<dbReference type="PROSITE" id="PS00028">
    <property type="entry name" value="ZINC_FINGER_C2H2_1"/>
    <property type="match status" value="1"/>
</dbReference>
<accession>A0A1Y2CS68</accession>
<proteinExistence type="predicted"/>
<feature type="domain" description="C2H2-type" evidence="7">
    <location>
        <begin position="786"/>
        <end position="808"/>
    </location>
</feature>
<evidence type="ECO:0000313" key="8">
    <source>
        <dbReference type="EMBL" id="ORY49889.1"/>
    </source>
</evidence>
<name>A0A1Y2CS68_9FUNG</name>
<comment type="caution">
    <text evidence="8">The sequence shown here is derived from an EMBL/GenBank/DDBJ whole genome shotgun (WGS) entry which is preliminary data.</text>
</comment>
<dbReference type="GO" id="GO:0008270">
    <property type="term" value="F:zinc ion binding"/>
    <property type="evidence" value="ECO:0007669"/>
    <property type="project" value="UniProtKB-KW"/>
</dbReference>
<feature type="region of interest" description="Disordered" evidence="6">
    <location>
        <begin position="829"/>
        <end position="858"/>
    </location>
</feature>
<dbReference type="SMART" id="SM00355">
    <property type="entry name" value="ZnF_C2H2"/>
    <property type="match status" value="5"/>
</dbReference>
<feature type="region of interest" description="Disordered" evidence="6">
    <location>
        <begin position="509"/>
        <end position="557"/>
    </location>
</feature>
<feature type="compositionally biased region" description="Low complexity" evidence="6">
    <location>
        <begin position="838"/>
        <end position="858"/>
    </location>
</feature>
<keyword evidence="9" id="KW-1185">Reference proteome</keyword>
<dbReference type="SUPFAM" id="SSF57667">
    <property type="entry name" value="beta-beta-alpha zinc fingers"/>
    <property type="match status" value="1"/>
</dbReference>
<dbReference type="Gene3D" id="3.30.160.60">
    <property type="entry name" value="Classic Zinc Finger"/>
    <property type="match status" value="1"/>
</dbReference>
<evidence type="ECO:0000259" key="7">
    <source>
        <dbReference type="PROSITE" id="PS50157"/>
    </source>
</evidence>
<dbReference type="PROSITE" id="PS50157">
    <property type="entry name" value="ZINC_FINGER_C2H2_2"/>
    <property type="match status" value="2"/>
</dbReference>
<keyword evidence="3 5" id="KW-0863">Zinc-finger</keyword>
<evidence type="ECO:0000256" key="6">
    <source>
        <dbReference type="SAM" id="MobiDB-lite"/>
    </source>
</evidence>
<dbReference type="AlphaFoldDB" id="A0A1Y2CS68"/>
<keyword evidence="1" id="KW-0479">Metal-binding</keyword>
<evidence type="ECO:0000256" key="5">
    <source>
        <dbReference type="PROSITE-ProRule" id="PRU00042"/>
    </source>
</evidence>
<keyword evidence="4" id="KW-0862">Zinc</keyword>
<protein>
    <recommendedName>
        <fullName evidence="7">C2H2-type domain-containing protein</fullName>
    </recommendedName>
</protein>
<organism evidence="8 9">
    <name type="scientific">Rhizoclosmatium globosum</name>
    <dbReference type="NCBI Taxonomy" id="329046"/>
    <lineage>
        <taxon>Eukaryota</taxon>
        <taxon>Fungi</taxon>
        <taxon>Fungi incertae sedis</taxon>
        <taxon>Chytridiomycota</taxon>
        <taxon>Chytridiomycota incertae sedis</taxon>
        <taxon>Chytridiomycetes</taxon>
        <taxon>Chytridiales</taxon>
        <taxon>Chytriomycetaceae</taxon>
        <taxon>Rhizoclosmatium</taxon>
    </lineage>
</organism>
<dbReference type="InterPro" id="IPR013087">
    <property type="entry name" value="Znf_C2H2_type"/>
</dbReference>
<dbReference type="GO" id="GO:0005634">
    <property type="term" value="C:nucleus"/>
    <property type="evidence" value="ECO:0007669"/>
    <property type="project" value="TreeGrafter"/>
</dbReference>
<dbReference type="GO" id="GO:0043565">
    <property type="term" value="F:sequence-specific DNA binding"/>
    <property type="evidence" value="ECO:0007669"/>
    <property type="project" value="TreeGrafter"/>
</dbReference>
<dbReference type="EMBL" id="MCGO01000008">
    <property type="protein sequence ID" value="ORY49889.1"/>
    <property type="molecule type" value="Genomic_DNA"/>
</dbReference>
<dbReference type="InterPro" id="IPR036236">
    <property type="entry name" value="Znf_C2H2_sf"/>
</dbReference>
<evidence type="ECO:0000256" key="1">
    <source>
        <dbReference type="ARBA" id="ARBA00022723"/>
    </source>
</evidence>
<evidence type="ECO:0000256" key="3">
    <source>
        <dbReference type="ARBA" id="ARBA00022771"/>
    </source>
</evidence>
<dbReference type="Pfam" id="PF00096">
    <property type="entry name" value="zf-C2H2"/>
    <property type="match status" value="2"/>
</dbReference>
<evidence type="ECO:0000256" key="2">
    <source>
        <dbReference type="ARBA" id="ARBA00022737"/>
    </source>
</evidence>
<feature type="compositionally biased region" description="Basic and acidic residues" evidence="6">
    <location>
        <begin position="631"/>
        <end position="650"/>
    </location>
</feature>
<dbReference type="OrthoDB" id="2160672at2759"/>
<dbReference type="PANTHER" id="PTHR24408">
    <property type="entry name" value="ZINC FINGER PROTEIN"/>
    <property type="match status" value="1"/>
</dbReference>
<reference evidence="8 9" key="1">
    <citation type="submission" date="2016-07" db="EMBL/GenBank/DDBJ databases">
        <title>Pervasive Adenine N6-methylation of Active Genes in Fungi.</title>
        <authorList>
            <consortium name="DOE Joint Genome Institute"/>
            <person name="Mondo S.J."/>
            <person name="Dannebaum R.O."/>
            <person name="Kuo R.C."/>
            <person name="Labutti K."/>
            <person name="Haridas S."/>
            <person name="Kuo A."/>
            <person name="Salamov A."/>
            <person name="Ahrendt S.R."/>
            <person name="Lipzen A."/>
            <person name="Sullivan W."/>
            <person name="Andreopoulos W.B."/>
            <person name="Clum A."/>
            <person name="Lindquist E."/>
            <person name="Daum C."/>
            <person name="Ramamoorthy G.K."/>
            <person name="Gryganskyi A."/>
            <person name="Culley D."/>
            <person name="Magnuson J.K."/>
            <person name="James T.Y."/>
            <person name="O'Malley M.A."/>
            <person name="Stajich J.E."/>
            <person name="Spatafora J.W."/>
            <person name="Visel A."/>
            <person name="Grigoriev I.V."/>
        </authorList>
    </citation>
    <scope>NUCLEOTIDE SEQUENCE [LARGE SCALE GENOMIC DNA]</scope>
    <source>
        <strain evidence="8 9">JEL800</strain>
    </source>
</reference>
<sequence>MSSEGDVLPTPLHAAPLPIRVSGGFQCSYVYTYPTPPGEGEGGEASASETCPRIFDSTHAFKLHYYQEHVGVRWQRYHHPNATICEYCGVDSKKNLPRHFILHHVDPALSGVRQIGTQPRHIPTTDDSKIIDVLNLLPAFAGPNHPQCAHCDEAGEKCGKFRPCYQCIRNGHPETCDPEFVAEQPKYEPFVHQRFQVTSVEPPPQPSQQQGEQLPVTQNVLSPVPFIMPKKVIPQVESKKPAQLKKYLKAVPNLRPCPHTKPHIKHQRHVCPWVDPNPENYTMKCEVSFALGYKLKVHYYAAHHDVYIQKYHPNTLKSIEHVNGTAIVKCPICQKSMNPEILNEHWILEHVDRALNGYDLDGRRLQDLSESQEVYDKEDTMVLRVLGGLRWKREDGDDGDDSDSEDEIEDVLNCDHDDGCGGMCGWFGGRKKNDAATEAFFTPPKPVEDSNALSIVPSATKIDTNDFDLDLPSMLDELVGREVVNPAAPVDDQIAMELDDILKGLDSSAETSTTVSDHNLNITPPSGSTSASQKGSPVVVPDSLPPSPVVQPPVLSDTTISIKRKRVDDMNESPHQMLLISANNNSSNNPSIIAMASEAASIPQPTSAAAETRSSLRRGSKSLKVTPPSTNEKERVSADTSRQKMNDPESPHQSATVSPQLEIPVDRAIMNQNTLPTTKLKLLVPEDESSLPSANIPIPLQPPIYDIPAANESISLQHPMASNITLNHQNTNGQPIITEPRHSASTLLECLPCGRTFKRKADYTRHMNNHSTDPKPEGQRQNEPGFRCDQCGAKFVRKDGLLRHQRNVCKIVGTMLEVQIPASMEMSPMTAPTARGISGSSSTSSLTSLAHSAAASDT</sequence>
<dbReference type="Proteomes" id="UP000193642">
    <property type="component" value="Unassembled WGS sequence"/>
</dbReference>
<feature type="compositionally biased region" description="Polar residues" evidence="6">
    <location>
        <begin position="509"/>
        <end position="535"/>
    </location>
</feature>
<evidence type="ECO:0000256" key="4">
    <source>
        <dbReference type="ARBA" id="ARBA00022833"/>
    </source>
</evidence>
<dbReference type="STRING" id="329046.A0A1Y2CS68"/>
<evidence type="ECO:0000313" key="9">
    <source>
        <dbReference type="Proteomes" id="UP000193642"/>
    </source>
</evidence>
<feature type="region of interest" description="Disordered" evidence="6">
    <location>
        <begin position="599"/>
        <end position="658"/>
    </location>
</feature>
<feature type="region of interest" description="Disordered" evidence="6">
    <location>
        <begin position="765"/>
        <end position="785"/>
    </location>
</feature>
<feature type="domain" description="C2H2-type" evidence="7">
    <location>
        <begin position="748"/>
        <end position="775"/>
    </location>
</feature>